<evidence type="ECO:0000256" key="1">
    <source>
        <dbReference type="SAM" id="MobiDB-lite"/>
    </source>
</evidence>
<accession>A0A1G7E3V0</accession>
<reference evidence="2 3" key="1">
    <citation type="submission" date="2016-10" db="EMBL/GenBank/DDBJ databases">
        <authorList>
            <person name="de Groot N.N."/>
        </authorList>
    </citation>
    <scope>NUCLEOTIDE SEQUENCE [LARGE SCALE GENOMIC DNA]</scope>
    <source>
        <strain evidence="2 3">DSM 22220</strain>
    </source>
</reference>
<name>A0A1G7E3V0_9RHOB</name>
<sequence>MKLRYALAILPLTLAACDEQTMQDMRMPWDRPLDAAPAEAPAEPVDPMQTPLTDPEVSPTQVPIEVEGEQSAVATAEATTLNTQAYTARGNEPFWRVDVANGTAQYRTPENQSGRNIAVNRIVYRQGVEYIGELNGGPFSLNIRNVRCADTMADRTYPMTALLRVGSRRMQGCAGPAEPVAAEPSAAEAAPQARPAAQQG</sequence>
<evidence type="ECO:0000313" key="3">
    <source>
        <dbReference type="Proteomes" id="UP000199344"/>
    </source>
</evidence>
<feature type="region of interest" description="Disordered" evidence="1">
    <location>
        <begin position="172"/>
        <end position="200"/>
    </location>
</feature>
<organism evidence="2 3">
    <name type="scientific">Paracoccus isoporae</name>
    <dbReference type="NCBI Taxonomy" id="591205"/>
    <lineage>
        <taxon>Bacteria</taxon>
        <taxon>Pseudomonadati</taxon>
        <taxon>Pseudomonadota</taxon>
        <taxon>Alphaproteobacteria</taxon>
        <taxon>Rhodobacterales</taxon>
        <taxon>Paracoccaceae</taxon>
        <taxon>Paracoccus</taxon>
    </lineage>
</organism>
<keyword evidence="3" id="KW-1185">Reference proteome</keyword>
<evidence type="ECO:0000313" key="2">
    <source>
        <dbReference type="EMBL" id="SDE58394.1"/>
    </source>
</evidence>
<dbReference type="Proteomes" id="UP000199344">
    <property type="component" value="Unassembled WGS sequence"/>
</dbReference>
<dbReference type="AlphaFoldDB" id="A0A1G7E3V0"/>
<gene>
    <name evidence="2" type="ORF">SAMN05421538_10876</name>
</gene>
<protein>
    <recommendedName>
        <fullName evidence="4">Lipoprotein</fullName>
    </recommendedName>
</protein>
<dbReference type="PROSITE" id="PS51257">
    <property type="entry name" value="PROKAR_LIPOPROTEIN"/>
    <property type="match status" value="1"/>
</dbReference>
<dbReference type="STRING" id="591205.SAMN05421538_10876"/>
<feature type="compositionally biased region" description="Low complexity" evidence="1">
    <location>
        <begin position="174"/>
        <end position="200"/>
    </location>
</feature>
<proteinExistence type="predicted"/>
<evidence type="ECO:0008006" key="4">
    <source>
        <dbReference type="Google" id="ProtNLM"/>
    </source>
</evidence>
<dbReference type="EMBL" id="FNAH01000008">
    <property type="protein sequence ID" value="SDE58394.1"/>
    <property type="molecule type" value="Genomic_DNA"/>
</dbReference>